<dbReference type="PROSITE" id="PS00523">
    <property type="entry name" value="SULFATASE_1"/>
    <property type="match status" value="1"/>
</dbReference>
<dbReference type="SUPFAM" id="SSF53649">
    <property type="entry name" value="Alkaline phosphatase-like"/>
    <property type="match status" value="1"/>
</dbReference>
<dbReference type="InterPro" id="IPR024607">
    <property type="entry name" value="Sulfatase_CS"/>
</dbReference>
<feature type="domain" description="Sulfatase N-terminal" evidence="4">
    <location>
        <begin position="29"/>
        <end position="402"/>
    </location>
</feature>
<proteinExistence type="inferred from homology"/>
<dbReference type="CDD" id="cd16143">
    <property type="entry name" value="ARS_like"/>
    <property type="match status" value="1"/>
</dbReference>
<evidence type="ECO:0000256" key="2">
    <source>
        <dbReference type="ARBA" id="ARBA00022801"/>
    </source>
</evidence>
<keyword evidence="2" id="KW-0378">Hydrolase</keyword>
<evidence type="ECO:0000256" key="3">
    <source>
        <dbReference type="SAM" id="SignalP"/>
    </source>
</evidence>
<dbReference type="RefSeq" id="WP_191709925.1">
    <property type="nucleotide sequence ID" value="NZ_JACSPQ010000002.1"/>
</dbReference>
<protein>
    <submittedName>
        <fullName evidence="5">Arylsulfatase</fullName>
    </submittedName>
</protein>
<evidence type="ECO:0000259" key="4">
    <source>
        <dbReference type="Pfam" id="PF00884"/>
    </source>
</evidence>
<dbReference type="PROSITE" id="PS00149">
    <property type="entry name" value="SULFATASE_2"/>
    <property type="match status" value="1"/>
</dbReference>
<gene>
    <name evidence="5" type="ORF">H9626_06120</name>
</gene>
<name>A0ABR8VAN5_9BACT</name>
<sequence>MKKTYVLCPLLLLTVTGRAQVSEATREKPNVVFIYADDIGYGDLSCNGSRTIHTPNVERLAESGIRFTNVHAAAATSTPSRYAMLTGEYAWRRQGTGIADGDAGLIIRPERYTMADMFKDAGYDTGVVGKWHLGLGDKQGTQDWNQVITPGVRDLGFDYSFIMAATGDRVPCVFVHNDMVENLDPSDPIQVSYKHNFPGEPTGKDNPELLRMHPSHGHNQSIINGISRIGYMKGGKKALWKDEKIAETLTEKAVGFLESHQDRPFFLYFATQDAHVPRVPDARFVGKSGMGPRGDCLLQFDWSVGQILDALKRLGLDKNTIVILSSDNGPVVDDGYKDEAVELLGNHKPSGIYRGGKYSLFEAGTRVPCVLSWKGRIKQGQVSDALLCQIDWMASLAEVIGVRLPESAAPDSEAHWEAWTGKEKEGRNALVVQNAQNNLALLMGKWKYLRPGRGEAYIRSVNIETGNSSDAQLYDLEKDPSETMNLAEKEVGVKARMEELLEEIVDGRYGLPLY</sequence>
<dbReference type="EMBL" id="JACSPQ010000002">
    <property type="protein sequence ID" value="MBD8001797.1"/>
    <property type="molecule type" value="Genomic_DNA"/>
</dbReference>
<reference evidence="5 6" key="1">
    <citation type="submission" date="2020-08" db="EMBL/GenBank/DDBJ databases">
        <title>A Genomic Blueprint of the Chicken Gut Microbiome.</title>
        <authorList>
            <person name="Gilroy R."/>
            <person name="Ravi A."/>
            <person name="Getino M."/>
            <person name="Pursley I."/>
            <person name="Horton D.L."/>
            <person name="Alikhan N.-F."/>
            <person name="Baker D."/>
            <person name="Gharbi K."/>
            <person name="Hall N."/>
            <person name="Watson M."/>
            <person name="Adriaenssens E.M."/>
            <person name="Foster-Nyarko E."/>
            <person name="Jarju S."/>
            <person name="Secka A."/>
            <person name="Antonio M."/>
            <person name="Oren A."/>
            <person name="Chaudhuri R."/>
            <person name="La Ragione R.M."/>
            <person name="Hildebrand F."/>
            <person name="Pallen M.J."/>
        </authorList>
    </citation>
    <scope>NUCLEOTIDE SEQUENCE [LARGE SCALE GENOMIC DNA]</scope>
    <source>
        <strain evidence="5 6">Sa1YUN3</strain>
    </source>
</reference>
<dbReference type="PANTHER" id="PTHR43751:SF6">
    <property type="entry name" value="N-ACETYLGALACTOSAMINE-6-O-SULFATASE"/>
    <property type="match status" value="1"/>
</dbReference>
<dbReference type="InterPro" id="IPR017850">
    <property type="entry name" value="Alkaline_phosphatase_core_sf"/>
</dbReference>
<keyword evidence="3" id="KW-0732">Signal</keyword>
<dbReference type="Pfam" id="PF00884">
    <property type="entry name" value="Sulfatase"/>
    <property type="match status" value="1"/>
</dbReference>
<dbReference type="Proteomes" id="UP000616346">
    <property type="component" value="Unassembled WGS sequence"/>
</dbReference>
<organism evidence="5 6">
    <name type="scientific">Phocaeicola faecium</name>
    <dbReference type="NCBI Taxonomy" id="2762213"/>
    <lineage>
        <taxon>Bacteria</taxon>
        <taxon>Pseudomonadati</taxon>
        <taxon>Bacteroidota</taxon>
        <taxon>Bacteroidia</taxon>
        <taxon>Bacteroidales</taxon>
        <taxon>Bacteroidaceae</taxon>
        <taxon>Phocaeicola</taxon>
    </lineage>
</organism>
<feature type="chain" id="PRO_5045715298" evidence="3">
    <location>
        <begin position="22"/>
        <end position="514"/>
    </location>
</feature>
<keyword evidence="6" id="KW-1185">Reference proteome</keyword>
<feature type="signal peptide" evidence="3">
    <location>
        <begin position="1"/>
        <end position="21"/>
    </location>
</feature>
<dbReference type="Gene3D" id="3.40.720.10">
    <property type="entry name" value="Alkaline Phosphatase, subunit A"/>
    <property type="match status" value="1"/>
</dbReference>
<dbReference type="InterPro" id="IPR052701">
    <property type="entry name" value="GAG_Ulvan_Degrading_Sulfatases"/>
</dbReference>
<dbReference type="Gene3D" id="3.30.1120.10">
    <property type="match status" value="1"/>
</dbReference>
<evidence type="ECO:0000313" key="6">
    <source>
        <dbReference type="Proteomes" id="UP000616346"/>
    </source>
</evidence>
<dbReference type="InterPro" id="IPR000917">
    <property type="entry name" value="Sulfatase_N"/>
</dbReference>
<comment type="caution">
    <text evidence="5">The sequence shown here is derived from an EMBL/GenBank/DDBJ whole genome shotgun (WGS) entry which is preliminary data.</text>
</comment>
<accession>A0ABR8VAN5</accession>
<evidence type="ECO:0000256" key="1">
    <source>
        <dbReference type="ARBA" id="ARBA00008779"/>
    </source>
</evidence>
<comment type="similarity">
    <text evidence="1">Belongs to the sulfatase family.</text>
</comment>
<evidence type="ECO:0000313" key="5">
    <source>
        <dbReference type="EMBL" id="MBD8001797.1"/>
    </source>
</evidence>
<dbReference type="PANTHER" id="PTHR43751">
    <property type="entry name" value="SULFATASE"/>
    <property type="match status" value="1"/>
</dbReference>